<evidence type="ECO:0000313" key="6">
    <source>
        <dbReference type="EMBL" id="KAK2635889.1"/>
    </source>
</evidence>
<dbReference type="PANTHER" id="PTHR33599">
    <property type="entry name" value="PROTEIN IDA-LIKE 5"/>
    <property type="match status" value="1"/>
</dbReference>
<reference evidence="6" key="1">
    <citation type="journal article" date="2023" name="Plant J.">
        <title>Genome sequences and population genomics provide insights into the demographic history, inbreeding, and mutation load of two 'living fossil' tree species of Dipteronia.</title>
        <authorList>
            <person name="Feng Y."/>
            <person name="Comes H.P."/>
            <person name="Chen J."/>
            <person name="Zhu S."/>
            <person name="Lu R."/>
            <person name="Zhang X."/>
            <person name="Li P."/>
            <person name="Qiu J."/>
            <person name="Olsen K.M."/>
            <person name="Qiu Y."/>
        </authorList>
    </citation>
    <scope>NUCLEOTIDE SEQUENCE</scope>
    <source>
        <strain evidence="6">KIB01</strain>
    </source>
</reference>
<protein>
    <submittedName>
        <fullName evidence="6">Uncharacterized protein</fullName>
    </submittedName>
</protein>
<feature type="region of interest" description="Disordered" evidence="4">
    <location>
        <begin position="73"/>
        <end position="97"/>
    </location>
</feature>
<evidence type="ECO:0000256" key="4">
    <source>
        <dbReference type="SAM" id="MobiDB-lite"/>
    </source>
</evidence>
<evidence type="ECO:0000256" key="3">
    <source>
        <dbReference type="ARBA" id="ARBA00022729"/>
    </source>
</evidence>
<dbReference type="InterPro" id="IPR039639">
    <property type="entry name" value="IDA-like"/>
</dbReference>
<sequence length="97" mass="10926">MASKSIHLSCKTIYFLSFILLLIIGSCTATRPGSTMFVEDKQKQPLDSENTKTHRRRFETGFRFQGQMFNFFPKGTPIPPSGPSKRHNSVVDSTPSD</sequence>
<dbReference type="PANTHER" id="PTHR33599:SF20">
    <property type="entry name" value="PROTEIN IDA"/>
    <property type="match status" value="1"/>
</dbReference>
<evidence type="ECO:0000313" key="7">
    <source>
        <dbReference type="Proteomes" id="UP001280121"/>
    </source>
</evidence>
<keyword evidence="7" id="KW-1185">Reference proteome</keyword>
<accession>A0AAD9TGU8</accession>
<feature type="signal peptide" evidence="5">
    <location>
        <begin position="1"/>
        <end position="29"/>
    </location>
</feature>
<dbReference type="AlphaFoldDB" id="A0AAD9TGU8"/>
<dbReference type="PROSITE" id="PS51257">
    <property type="entry name" value="PROKAR_LIPOPROTEIN"/>
    <property type="match status" value="1"/>
</dbReference>
<keyword evidence="2" id="KW-0964">Secreted</keyword>
<name>A0AAD9TGU8_9ROSI</name>
<feature type="chain" id="PRO_5041966005" evidence="5">
    <location>
        <begin position="30"/>
        <end position="97"/>
    </location>
</feature>
<comment type="caution">
    <text evidence="6">The sequence shown here is derived from an EMBL/GenBank/DDBJ whole genome shotgun (WGS) entry which is preliminary data.</text>
</comment>
<keyword evidence="3 5" id="KW-0732">Signal</keyword>
<dbReference type="Proteomes" id="UP001280121">
    <property type="component" value="Unassembled WGS sequence"/>
</dbReference>
<organism evidence="6 7">
    <name type="scientific">Dipteronia dyeriana</name>
    <dbReference type="NCBI Taxonomy" id="168575"/>
    <lineage>
        <taxon>Eukaryota</taxon>
        <taxon>Viridiplantae</taxon>
        <taxon>Streptophyta</taxon>
        <taxon>Embryophyta</taxon>
        <taxon>Tracheophyta</taxon>
        <taxon>Spermatophyta</taxon>
        <taxon>Magnoliopsida</taxon>
        <taxon>eudicotyledons</taxon>
        <taxon>Gunneridae</taxon>
        <taxon>Pentapetalae</taxon>
        <taxon>rosids</taxon>
        <taxon>malvids</taxon>
        <taxon>Sapindales</taxon>
        <taxon>Sapindaceae</taxon>
        <taxon>Hippocastanoideae</taxon>
        <taxon>Acereae</taxon>
        <taxon>Dipteronia</taxon>
    </lineage>
</organism>
<gene>
    <name evidence="6" type="ORF">Ddye_030681</name>
</gene>
<dbReference type="EMBL" id="JANJYI010000009">
    <property type="protein sequence ID" value="KAK2635889.1"/>
    <property type="molecule type" value="Genomic_DNA"/>
</dbReference>
<proteinExistence type="predicted"/>
<comment type="subcellular location">
    <subcellularLocation>
        <location evidence="1">Secreted</location>
        <location evidence="1">Extracellular space</location>
    </subcellularLocation>
</comment>
<dbReference type="GO" id="GO:0010227">
    <property type="term" value="P:floral organ abscission"/>
    <property type="evidence" value="ECO:0007669"/>
    <property type="project" value="InterPro"/>
</dbReference>
<dbReference type="GO" id="GO:0005576">
    <property type="term" value="C:extracellular region"/>
    <property type="evidence" value="ECO:0007669"/>
    <property type="project" value="UniProtKB-SubCell"/>
</dbReference>
<evidence type="ECO:0000256" key="2">
    <source>
        <dbReference type="ARBA" id="ARBA00022525"/>
    </source>
</evidence>
<evidence type="ECO:0000256" key="5">
    <source>
        <dbReference type="SAM" id="SignalP"/>
    </source>
</evidence>
<evidence type="ECO:0000256" key="1">
    <source>
        <dbReference type="ARBA" id="ARBA00004239"/>
    </source>
</evidence>